<protein>
    <submittedName>
        <fullName evidence="1">MMS19 nucleotide excision repair homolog</fullName>
    </submittedName>
</protein>
<name>A0A1A7ZCF0_NOTFU</name>
<accession>A0A1A7ZCF0</accession>
<dbReference type="EMBL" id="HADY01001688">
    <property type="protein sequence ID" value="SBP40173.1"/>
    <property type="molecule type" value="Transcribed_RNA"/>
</dbReference>
<evidence type="ECO:0000313" key="1">
    <source>
        <dbReference type="EMBL" id="SBP40173.1"/>
    </source>
</evidence>
<reference evidence="1" key="1">
    <citation type="submission" date="2016-05" db="EMBL/GenBank/DDBJ databases">
        <authorList>
            <person name="Lavstsen T."/>
            <person name="Jespersen J.S."/>
        </authorList>
    </citation>
    <scope>NUCLEOTIDE SEQUENCE</scope>
    <source>
        <tissue evidence="1">Brain</tissue>
    </source>
</reference>
<feature type="non-terminal residue" evidence="1">
    <location>
        <position position="1"/>
    </location>
</feature>
<reference evidence="1" key="2">
    <citation type="submission" date="2016-06" db="EMBL/GenBank/DDBJ databases">
        <title>The genome of a short-lived fish provides insights into sex chromosome evolution and the genetic control of aging.</title>
        <authorList>
            <person name="Reichwald K."/>
            <person name="Felder M."/>
            <person name="Petzold A."/>
            <person name="Koch P."/>
            <person name="Groth M."/>
            <person name="Platzer M."/>
        </authorList>
    </citation>
    <scope>NUCLEOTIDE SEQUENCE</scope>
    <source>
        <tissue evidence="1">Brain</tissue>
    </source>
</reference>
<dbReference type="AlphaFoldDB" id="A0A1A7ZCF0"/>
<gene>
    <name evidence="1" type="primary">MMS19</name>
</gene>
<organism evidence="1">
    <name type="scientific">Nothobranchius furzeri</name>
    <name type="common">Turquoise killifish</name>
    <dbReference type="NCBI Taxonomy" id="105023"/>
    <lineage>
        <taxon>Eukaryota</taxon>
        <taxon>Metazoa</taxon>
        <taxon>Chordata</taxon>
        <taxon>Craniata</taxon>
        <taxon>Vertebrata</taxon>
        <taxon>Euteleostomi</taxon>
        <taxon>Actinopterygii</taxon>
        <taxon>Neopterygii</taxon>
        <taxon>Teleostei</taxon>
        <taxon>Neoteleostei</taxon>
        <taxon>Acanthomorphata</taxon>
        <taxon>Ovalentaria</taxon>
        <taxon>Atherinomorphae</taxon>
        <taxon>Cyprinodontiformes</taxon>
        <taxon>Nothobranchiidae</taxon>
        <taxon>Nothobranchius</taxon>
    </lineage>
</organism>
<proteinExistence type="predicted"/>
<sequence length="33" mass="3614">ALLCSPAMVSHKLVPVLDPDWSLQLLLCSETHP</sequence>